<evidence type="ECO:0000313" key="6">
    <source>
        <dbReference type="EMBL" id="AAU83675.1"/>
    </source>
</evidence>
<dbReference type="AlphaFoldDB" id="Q64AA2"/>
<gene>
    <name evidence="6" type="ORF">GZ32E7_38</name>
</gene>
<protein>
    <submittedName>
        <fullName evidence="6">ATP-binding protein</fullName>
    </submittedName>
</protein>
<dbReference type="PANTHER" id="PTHR37096:SF1">
    <property type="entry name" value="AAA+ ATPASE DOMAIN-CONTAINING PROTEIN"/>
    <property type="match status" value="1"/>
</dbReference>
<dbReference type="Pfam" id="PF01637">
    <property type="entry name" value="ATPase_2"/>
    <property type="match status" value="1"/>
</dbReference>
<feature type="domain" description="Uncharacterized ATP-binding protein MJ1010-like C-terminal" evidence="5">
    <location>
        <begin position="265"/>
        <end position="352"/>
    </location>
</feature>
<sequence length="357" mass="41689">MRNIEFHNRENEMKEIMAILDAKPTLITFIYGPINSGKTELINRIVPQLPGEYAVFYINLRGRFIKSYEEFLDVLFEIDEERKIENVKEYAKAILKDLKIIGGIPIPITLFEKIFERKERSKDVFRYIESFMVEISKKYIPVLILDELQVIGDVKIDDLLIYKLFNFFIRLTKELHLCHVFAVSSDSLFIERVYSEAMLQGRGRYLRVDDFDKAETVDFLEKYGFSNDEKELAWEYCGGKPVCLIELINAKDRAEKLHELLQIRIGQIEGLIEDAKEFGYKVYYGEEEIVLNEEHILKGLEVFENEEYVKANALPKSVKIGLINANILFLDPVKRIIKPQSKLDLLAIRAIISQSKR</sequence>
<dbReference type="Gene3D" id="3.40.50.300">
    <property type="entry name" value="P-loop containing nucleotide triphosphate hydrolases"/>
    <property type="match status" value="1"/>
</dbReference>
<reference evidence="6" key="2">
    <citation type="submission" date="2004-08" db="EMBL/GenBank/DDBJ databases">
        <authorList>
            <person name="Putnam N."/>
            <person name="Detter J.C."/>
            <person name="Richardson P.M."/>
            <person name="Rokhsar D."/>
        </authorList>
    </citation>
    <scope>NUCLEOTIDE SEQUENCE</scope>
</reference>
<dbReference type="SUPFAM" id="SSF52540">
    <property type="entry name" value="P-loop containing nucleoside triphosphate hydrolases"/>
    <property type="match status" value="1"/>
</dbReference>
<keyword evidence="3 6" id="KW-0067">ATP-binding</keyword>
<keyword evidence="2" id="KW-0547">Nucleotide-binding</keyword>
<dbReference type="Gene3D" id="1.10.10.10">
    <property type="entry name" value="Winged helix-like DNA-binding domain superfamily/Winged helix DNA-binding domain"/>
    <property type="match status" value="1"/>
</dbReference>
<dbReference type="InterPro" id="IPR027417">
    <property type="entry name" value="P-loop_NTPase"/>
</dbReference>
<evidence type="ECO:0000256" key="2">
    <source>
        <dbReference type="ARBA" id="ARBA00022741"/>
    </source>
</evidence>
<comment type="similarity">
    <text evidence="1">Belongs to the archaeal ATPase family.</text>
</comment>
<name>Q64AA2_UNCAG</name>
<evidence type="ECO:0000259" key="5">
    <source>
        <dbReference type="Pfam" id="PF21690"/>
    </source>
</evidence>
<evidence type="ECO:0000259" key="4">
    <source>
        <dbReference type="Pfam" id="PF01637"/>
    </source>
</evidence>
<dbReference type="PANTHER" id="PTHR37096">
    <property type="entry name" value="YALI0E33429P"/>
    <property type="match status" value="1"/>
</dbReference>
<dbReference type="EMBL" id="AY714855">
    <property type="protein sequence ID" value="AAU83675.1"/>
    <property type="molecule type" value="Genomic_DNA"/>
</dbReference>
<proteinExistence type="inferred from homology"/>
<dbReference type="InterPro" id="IPR036388">
    <property type="entry name" value="WH-like_DNA-bd_sf"/>
</dbReference>
<evidence type="ECO:0000256" key="1">
    <source>
        <dbReference type="ARBA" id="ARBA00006755"/>
    </source>
</evidence>
<dbReference type="InterPro" id="IPR049081">
    <property type="entry name" value="MJ1010-like_2nd"/>
</dbReference>
<organism evidence="6">
    <name type="scientific">Uncultured archaeon GZfos26G2</name>
    <dbReference type="NCBI Taxonomy" id="3386331"/>
    <lineage>
        <taxon>Archaea</taxon>
        <taxon>Methanobacteriati</taxon>
        <taxon>Methanobacteriota</taxon>
        <taxon>Stenosarchaea group</taxon>
        <taxon>Methanomicrobia</taxon>
        <taxon>Candidatus Methanophagales</taxon>
        <taxon>Candidatus Methanophagaceae</taxon>
        <taxon>Candidatus Methanophaga</taxon>
    </lineage>
</organism>
<reference evidence="6" key="1">
    <citation type="journal article" date="2004" name="Science">
        <title>Reverse methanogenesis: testing the hypothesis with environmental genomics.</title>
        <authorList>
            <person name="Hallam S.J."/>
            <person name="Putnam N."/>
            <person name="Preston C.M."/>
            <person name="Detter J.C."/>
            <person name="Rokhsar D."/>
            <person name="Richardson P.M."/>
            <person name="DeLong E.F."/>
        </authorList>
    </citation>
    <scope>NUCLEOTIDE SEQUENCE</scope>
</reference>
<accession>Q64AA2</accession>
<evidence type="ECO:0000256" key="3">
    <source>
        <dbReference type="ARBA" id="ARBA00022840"/>
    </source>
</evidence>
<dbReference type="InterPro" id="IPR051667">
    <property type="entry name" value="Archaeal_ATPase_domain"/>
</dbReference>
<dbReference type="GO" id="GO:0005524">
    <property type="term" value="F:ATP binding"/>
    <property type="evidence" value="ECO:0007669"/>
    <property type="project" value="UniProtKB-KW"/>
</dbReference>
<feature type="domain" description="ATPase" evidence="4">
    <location>
        <begin position="6"/>
        <end position="247"/>
    </location>
</feature>
<dbReference type="Pfam" id="PF21690">
    <property type="entry name" value="MJ1010-like_2nd"/>
    <property type="match status" value="1"/>
</dbReference>
<dbReference type="InterPro" id="IPR011579">
    <property type="entry name" value="ATPase_dom"/>
</dbReference>